<dbReference type="EMBL" id="KL197712">
    <property type="protein sequence ID" value="KDQ61501.1"/>
    <property type="molecule type" value="Genomic_DNA"/>
</dbReference>
<protein>
    <recommendedName>
        <fullName evidence="2">BTB domain-containing protein</fullName>
    </recommendedName>
</protein>
<keyword evidence="4" id="KW-1185">Reference proteome</keyword>
<sequence>MSFSDFTRRRSSAPTTTAEPPFDNHLADMIVRSSDNVDFHVHRGVLAMASPIFHEFFISSHYPRAAEPPVEHMSEESGTIDSLLRLLYPVKSPVLGDVNAIVPVLEAARKYQMEELALMLRKKLVSPPFIEAEPLRIFALAIRLDLEREIATAAKYTLRQSWPPPYTVELKNIPASAFHRLLDFRERCSTRASLLGSDFRWMNNKVGIQSSWAWFKCGRCAKDDAYIVVENQQRYPRSWWRDYMRRAESALRENPCGNTLKTSTIMWPTLQSIADPNRMCGCATAQALDDFRAFVEIFATEVEELVSEIAEEFTFN</sequence>
<evidence type="ECO:0000259" key="2">
    <source>
        <dbReference type="PROSITE" id="PS50097"/>
    </source>
</evidence>
<dbReference type="Pfam" id="PF00651">
    <property type="entry name" value="BTB"/>
    <property type="match status" value="1"/>
</dbReference>
<accession>A0A067QFX5</accession>
<dbReference type="PROSITE" id="PS50097">
    <property type="entry name" value="BTB"/>
    <property type="match status" value="1"/>
</dbReference>
<evidence type="ECO:0000313" key="3">
    <source>
        <dbReference type="EMBL" id="KDQ61501.1"/>
    </source>
</evidence>
<dbReference type="OrthoDB" id="3357985at2759"/>
<dbReference type="SMART" id="SM00225">
    <property type="entry name" value="BTB"/>
    <property type="match status" value="1"/>
</dbReference>
<feature type="domain" description="BTB" evidence="2">
    <location>
        <begin position="27"/>
        <end position="88"/>
    </location>
</feature>
<dbReference type="InterPro" id="IPR011333">
    <property type="entry name" value="SKP1/BTB/POZ_sf"/>
</dbReference>
<reference evidence="4" key="1">
    <citation type="journal article" date="2014" name="Proc. Natl. Acad. Sci. U.S.A.">
        <title>Extensive sampling of basidiomycete genomes demonstrates inadequacy of the white-rot/brown-rot paradigm for wood decay fungi.</title>
        <authorList>
            <person name="Riley R."/>
            <person name="Salamov A.A."/>
            <person name="Brown D.W."/>
            <person name="Nagy L.G."/>
            <person name="Floudas D."/>
            <person name="Held B.W."/>
            <person name="Levasseur A."/>
            <person name="Lombard V."/>
            <person name="Morin E."/>
            <person name="Otillar R."/>
            <person name="Lindquist E.A."/>
            <person name="Sun H."/>
            <person name="LaButti K.M."/>
            <person name="Schmutz J."/>
            <person name="Jabbour D."/>
            <person name="Luo H."/>
            <person name="Baker S.E."/>
            <person name="Pisabarro A.G."/>
            <person name="Walton J.D."/>
            <person name="Blanchette R.A."/>
            <person name="Henrissat B."/>
            <person name="Martin F."/>
            <person name="Cullen D."/>
            <person name="Hibbett D.S."/>
            <person name="Grigoriev I.V."/>
        </authorList>
    </citation>
    <scope>NUCLEOTIDE SEQUENCE [LARGE SCALE GENOMIC DNA]</scope>
    <source>
        <strain evidence="4">MUCL 33604</strain>
    </source>
</reference>
<evidence type="ECO:0000256" key="1">
    <source>
        <dbReference type="SAM" id="MobiDB-lite"/>
    </source>
</evidence>
<organism evidence="3 4">
    <name type="scientific">Jaapia argillacea MUCL 33604</name>
    <dbReference type="NCBI Taxonomy" id="933084"/>
    <lineage>
        <taxon>Eukaryota</taxon>
        <taxon>Fungi</taxon>
        <taxon>Dikarya</taxon>
        <taxon>Basidiomycota</taxon>
        <taxon>Agaricomycotina</taxon>
        <taxon>Agaricomycetes</taxon>
        <taxon>Agaricomycetidae</taxon>
        <taxon>Jaapiales</taxon>
        <taxon>Jaapiaceae</taxon>
        <taxon>Jaapia</taxon>
    </lineage>
</organism>
<proteinExistence type="predicted"/>
<dbReference type="SUPFAM" id="SSF54695">
    <property type="entry name" value="POZ domain"/>
    <property type="match status" value="1"/>
</dbReference>
<dbReference type="Gene3D" id="3.30.710.10">
    <property type="entry name" value="Potassium Channel Kv1.1, Chain A"/>
    <property type="match status" value="1"/>
</dbReference>
<dbReference type="STRING" id="933084.A0A067QFX5"/>
<dbReference type="InterPro" id="IPR000210">
    <property type="entry name" value="BTB/POZ_dom"/>
</dbReference>
<dbReference type="CDD" id="cd18186">
    <property type="entry name" value="BTB_POZ_ZBTB_KLHL-like"/>
    <property type="match status" value="1"/>
</dbReference>
<dbReference type="HOGENOM" id="CLU_052397_0_0_1"/>
<evidence type="ECO:0000313" key="4">
    <source>
        <dbReference type="Proteomes" id="UP000027265"/>
    </source>
</evidence>
<dbReference type="Proteomes" id="UP000027265">
    <property type="component" value="Unassembled WGS sequence"/>
</dbReference>
<dbReference type="AlphaFoldDB" id="A0A067QFX5"/>
<feature type="region of interest" description="Disordered" evidence="1">
    <location>
        <begin position="1"/>
        <end position="20"/>
    </location>
</feature>
<gene>
    <name evidence="3" type="ORF">JAAARDRAFT_150241</name>
</gene>
<name>A0A067QFX5_9AGAM</name>
<dbReference type="InParanoid" id="A0A067QFX5"/>